<evidence type="ECO:0000313" key="3">
    <source>
        <dbReference type="Proteomes" id="UP000230837"/>
    </source>
</evidence>
<dbReference type="InterPro" id="IPR036821">
    <property type="entry name" value="Peptide_deformylase_sf"/>
</dbReference>
<proteinExistence type="inferred from homology"/>
<evidence type="ECO:0000313" key="2">
    <source>
        <dbReference type="EMBL" id="PIW96768.1"/>
    </source>
</evidence>
<dbReference type="Gene3D" id="3.90.45.10">
    <property type="entry name" value="Peptide deformylase"/>
    <property type="match status" value="1"/>
</dbReference>
<name>A0A2M7INB6_9BACT</name>
<dbReference type="Proteomes" id="UP000230837">
    <property type="component" value="Unassembled WGS sequence"/>
</dbReference>
<evidence type="ECO:0000256" key="1">
    <source>
        <dbReference type="ARBA" id="ARBA00010759"/>
    </source>
</evidence>
<reference evidence="3" key="1">
    <citation type="submission" date="2017-09" db="EMBL/GenBank/DDBJ databases">
        <title>Depth-based differentiation of microbial function through sediment-hosted aquifers and enrichment of novel symbionts in the deep terrestrial subsurface.</title>
        <authorList>
            <person name="Probst A.J."/>
            <person name="Ladd B."/>
            <person name="Jarett J.K."/>
            <person name="Geller-Mcgrath D.E."/>
            <person name="Sieber C.M.K."/>
            <person name="Emerson J.B."/>
            <person name="Anantharaman K."/>
            <person name="Thomas B.C."/>
            <person name="Malmstrom R."/>
            <person name="Stieglmeier M."/>
            <person name="Klingl A."/>
            <person name="Woyke T."/>
            <person name="Ryan C.M."/>
            <person name="Banfield J.F."/>
        </authorList>
    </citation>
    <scope>NUCLEOTIDE SEQUENCE [LARGE SCALE GENOMIC DNA]</scope>
</reference>
<dbReference type="PANTHER" id="PTHR10458:SF22">
    <property type="entry name" value="PEPTIDE DEFORMYLASE"/>
    <property type="match status" value="1"/>
</dbReference>
<comment type="caution">
    <text evidence="2">The sequence shown here is derived from an EMBL/GenBank/DDBJ whole genome shotgun (WGS) entry which is preliminary data.</text>
</comment>
<gene>
    <name evidence="2" type="ORF">COZ82_03185</name>
</gene>
<dbReference type="EMBL" id="PFHR01000168">
    <property type="protein sequence ID" value="PIW96768.1"/>
    <property type="molecule type" value="Genomic_DNA"/>
</dbReference>
<dbReference type="Pfam" id="PF01327">
    <property type="entry name" value="Pep_deformylase"/>
    <property type="match status" value="1"/>
</dbReference>
<protein>
    <recommendedName>
        <fullName evidence="4">Peptide deformylase</fullName>
    </recommendedName>
</protein>
<dbReference type="PANTHER" id="PTHR10458">
    <property type="entry name" value="PEPTIDE DEFORMYLASE"/>
    <property type="match status" value="1"/>
</dbReference>
<dbReference type="PRINTS" id="PR01576">
    <property type="entry name" value="PDEFORMYLASE"/>
</dbReference>
<sequence>KVKTRKDVKVLDPLRVFINPMIISSSKKCVDGYEGCGSVALGNLFGVVKRPEVISVRAFNELGEEFIFETGGLLARIIQHEIDHLNGTCFIDKVTDTRKLLGRGEYLKMKKNSK</sequence>
<dbReference type="SUPFAM" id="SSF56420">
    <property type="entry name" value="Peptide deformylase"/>
    <property type="match status" value="1"/>
</dbReference>
<comment type="similarity">
    <text evidence="1">Belongs to the polypeptide deformylase family.</text>
</comment>
<dbReference type="PIRSF" id="PIRSF004749">
    <property type="entry name" value="Pep_def"/>
    <property type="match status" value="1"/>
</dbReference>
<dbReference type="AlphaFoldDB" id="A0A2M7INB6"/>
<evidence type="ECO:0008006" key="4">
    <source>
        <dbReference type="Google" id="ProtNLM"/>
    </source>
</evidence>
<dbReference type="InterPro" id="IPR023635">
    <property type="entry name" value="Peptide_deformylase"/>
</dbReference>
<organism evidence="2 3">
    <name type="scientific">Candidatus Kaiserbacteria bacterium CG_4_8_14_3_um_filter_38_9</name>
    <dbReference type="NCBI Taxonomy" id="1974599"/>
    <lineage>
        <taxon>Bacteria</taxon>
        <taxon>Candidatus Kaiseribacteriota</taxon>
    </lineage>
</organism>
<accession>A0A2M7INB6</accession>
<feature type="non-terminal residue" evidence="2">
    <location>
        <position position="1"/>
    </location>
</feature>
<dbReference type="GO" id="GO:0042586">
    <property type="term" value="F:peptide deformylase activity"/>
    <property type="evidence" value="ECO:0007669"/>
    <property type="project" value="InterPro"/>
</dbReference>